<dbReference type="GO" id="GO:0006281">
    <property type="term" value="P:DNA repair"/>
    <property type="evidence" value="ECO:0007669"/>
    <property type="project" value="UniProtKB-ARBA"/>
</dbReference>
<accession>A0AAV6GT97</accession>
<comment type="caution">
    <text evidence="1">The sequence shown here is derived from an EMBL/GenBank/DDBJ whole genome shotgun (WGS) entry which is preliminary data.</text>
</comment>
<dbReference type="Gene3D" id="3.90.320.10">
    <property type="match status" value="1"/>
</dbReference>
<dbReference type="Proteomes" id="UP000823561">
    <property type="component" value="Chromosome 7"/>
</dbReference>
<dbReference type="AlphaFoldDB" id="A0AAV6GT97"/>
<gene>
    <name evidence="1" type="ORF">AALO_G00096030</name>
</gene>
<dbReference type="InterPro" id="IPR011604">
    <property type="entry name" value="PDDEXK-like_dom_sf"/>
</dbReference>
<dbReference type="EMBL" id="JADWDJ010000007">
    <property type="protein sequence ID" value="KAG5278175.1"/>
    <property type="molecule type" value="Genomic_DNA"/>
</dbReference>
<organism evidence="1 2">
    <name type="scientific">Alosa alosa</name>
    <name type="common">allis shad</name>
    <dbReference type="NCBI Taxonomy" id="278164"/>
    <lineage>
        <taxon>Eukaryota</taxon>
        <taxon>Metazoa</taxon>
        <taxon>Chordata</taxon>
        <taxon>Craniata</taxon>
        <taxon>Vertebrata</taxon>
        <taxon>Euteleostomi</taxon>
        <taxon>Actinopterygii</taxon>
        <taxon>Neopterygii</taxon>
        <taxon>Teleostei</taxon>
        <taxon>Clupei</taxon>
        <taxon>Clupeiformes</taxon>
        <taxon>Clupeoidei</taxon>
        <taxon>Clupeidae</taxon>
        <taxon>Alosa</taxon>
    </lineage>
</organism>
<dbReference type="PANTHER" id="PTHR47526:SF4">
    <property type="entry name" value="SWIM-TYPE DOMAIN-CONTAINING PROTEIN"/>
    <property type="match status" value="1"/>
</dbReference>
<evidence type="ECO:0000313" key="2">
    <source>
        <dbReference type="Proteomes" id="UP000823561"/>
    </source>
</evidence>
<dbReference type="PANTHER" id="PTHR47526">
    <property type="entry name" value="ATP-DEPENDENT DNA HELICASE"/>
    <property type="match status" value="1"/>
</dbReference>
<reference evidence="1" key="1">
    <citation type="submission" date="2020-10" db="EMBL/GenBank/DDBJ databases">
        <title>Chromosome-scale genome assembly of the Allis shad, Alosa alosa.</title>
        <authorList>
            <person name="Margot Z."/>
            <person name="Christophe K."/>
            <person name="Cabau C."/>
            <person name="Louis A."/>
            <person name="Berthelot C."/>
            <person name="Parey E."/>
            <person name="Roest Crollius H."/>
            <person name="Montfort J."/>
            <person name="Robinson-Rechavi M."/>
            <person name="Bucao C."/>
            <person name="Bouchez O."/>
            <person name="Gislard M."/>
            <person name="Lluch J."/>
            <person name="Milhes M."/>
            <person name="Lampietro C."/>
            <person name="Lopez Roques C."/>
            <person name="Donnadieu C."/>
            <person name="Braasch I."/>
            <person name="Desvignes T."/>
            <person name="Postlethwait J."/>
            <person name="Bobe J."/>
            <person name="Guiguen Y."/>
        </authorList>
    </citation>
    <scope>NUCLEOTIDE SEQUENCE</scope>
    <source>
        <strain evidence="1">M-15738</strain>
        <tissue evidence="1">Blood</tissue>
    </source>
</reference>
<protein>
    <submittedName>
        <fullName evidence="1">Uncharacterized protein</fullName>
    </submittedName>
</protein>
<proteinExistence type="predicted"/>
<dbReference type="SUPFAM" id="SSF52980">
    <property type="entry name" value="Restriction endonuclease-like"/>
    <property type="match status" value="1"/>
</dbReference>
<sequence>MLDLPEPLTNLYDKQARDLNLAELQDRAEALFKDITVTKEQSDILEEETRAQSKSKTWFEQRSGRVTGSTFRAATKTDVRKPAVSLIRQMCYPKSHSFTSEATRYS</sequence>
<keyword evidence="2" id="KW-1185">Reference proteome</keyword>
<name>A0AAV6GT97_9TELE</name>
<evidence type="ECO:0000313" key="1">
    <source>
        <dbReference type="EMBL" id="KAG5278175.1"/>
    </source>
</evidence>
<dbReference type="InterPro" id="IPR011335">
    <property type="entry name" value="Restrct_endonuc-II-like"/>
</dbReference>